<accession>A0A9E5JNK3</accession>
<keyword evidence="3" id="KW-1185">Reference proteome</keyword>
<name>A0A9E5JNK3_9MICO</name>
<keyword evidence="1" id="KW-0812">Transmembrane</keyword>
<feature type="transmembrane region" description="Helical" evidence="1">
    <location>
        <begin position="78"/>
        <end position="98"/>
    </location>
</feature>
<dbReference type="OrthoDB" id="3240366at2"/>
<reference evidence="2 3" key="1">
    <citation type="submission" date="2019-06" db="EMBL/GenBank/DDBJ databases">
        <authorList>
            <person name="De-Chao Zhang Q."/>
        </authorList>
    </citation>
    <scope>NUCLEOTIDE SEQUENCE [LARGE SCALE GENOMIC DNA]</scope>
    <source>
        <strain evidence="2 3">KN1116</strain>
    </source>
</reference>
<evidence type="ECO:0000256" key="1">
    <source>
        <dbReference type="SAM" id="Phobius"/>
    </source>
</evidence>
<keyword evidence="1" id="KW-1133">Transmembrane helix</keyword>
<sequence>MTMNSTPPVDDEPLQSPDEALALIREQQRSVEREQLGGVPWILGVWAVAWGLGFLALWSGYDGGNPWFQLPLPLAGSIFGALLVAAIVTSAVVGARIGRGVRGDSAFSGAIYGVSWVVGSAAVFVTGIALSRAGADGALLSLYYPAAYALVAGLIYLMGAALWRSLDQLVLGVIIAVVGAVAPLFGAPTNNLVMAVLGGGAFLVAAIVMRVSLSRRAR</sequence>
<comment type="caution">
    <text evidence="2">The sequence shown here is derived from an EMBL/GenBank/DDBJ whole genome shotgun (WGS) entry which is preliminary data.</text>
</comment>
<reference evidence="2 3" key="2">
    <citation type="submission" date="2020-03" db="EMBL/GenBank/DDBJ databases">
        <title>Chryseoglobus sp. isolated from a deep-sea seamount.</title>
        <authorList>
            <person name="Zhang D.-C."/>
        </authorList>
    </citation>
    <scope>NUCLEOTIDE SEQUENCE [LARGE SCALE GENOMIC DNA]</scope>
    <source>
        <strain evidence="2 3">KN1116</strain>
    </source>
</reference>
<dbReference type="AlphaFoldDB" id="A0A9E5JNK3"/>
<organism evidence="2 3">
    <name type="scientific">Microcella pacifica</name>
    <dbReference type="NCBI Taxonomy" id="2591847"/>
    <lineage>
        <taxon>Bacteria</taxon>
        <taxon>Bacillati</taxon>
        <taxon>Actinomycetota</taxon>
        <taxon>Actinomycetes</taxon>
        <taxon>Micrococcales</taxon>
        <taxon>Microbacteriaceae</taxon>
        <taxon>Microcella</taxon>
    </lineage>
</organism>
<protein>
    <submittedName>
        <fullName evidence="2">Uncharacterized protein</fullName>
    </submittedName>
</protein>
<feature type="transmembrane region" description="Helical" evidence="1">
    <location>
        <begin position="38"/>
        <end position="58"/>
    </location>
</feature>
<proteinExistence type="predicted"/>
<feature type="transmembrane region" description="Helical" evidence="1">
    <location>
        <begin position="192"/>
        <end position="213"/>
    </location>
</feature>
<evidence type="ECO:0000313" key="3">
    <source>
        <dbReference type="Proteomes" id="UP000818266"/>
    </source>
</evidence>
<feature type="transmembrane region" description="Helical" evidence="1">
    <location>
        <begin position="169"/>
        <end position="186"/>
    </location>
</feature>
<feature type="transmembrane region" description="Helical" evidence="1">
    <location>
        <begin position="110"/>
        <end position="130"/>
    </location>
</feature>
<dbReference type="Proteomes" id="UP000818266">
    <property type="component" value="Unassembled WGS sequence"/>
</dbReference>
<feature type="transmembrane region" description="Helical" evidence="1">
    <location>
        <begin position="142"/>
        <end position="162"/>
    </location>
</feature>
<dbReference type="RefSeq" id="WP_152582214.1">
    <property type="nucleotide sequence ID" value="NZ_JAVJPO010000016.1"/>
</dbReference>
<evidence type="ECO:0000313" key="2">
    <source>
        <dbReference type="EMBL" id="NHF62211.1"/>
    </source>
</evidence>
<keyword evidence="1" id="KW-0472">Membrane</keyword>
<gene>
    <name evidence="2" type="ORF">FK219_002970</name>
</gene>
<dbReference type="EMBL" id="VIKT02000003">
    <property type="protein sequence ID" value="NHF62211.1"/>
    <property type="molecule type" value="Genomic_DNA"/>
</dbReference>